<dbReference type="SUPFAM" id="SSF54427">
    <property type="entry name" value="NTF2-like"/>
    <property type="match status" value="1"/>
</dbReference>
<evidence type="ECO:0000259" key="4">
    <source>
        <dbReference type="SMART" id="SM00978"/>
    </source>
</evidence>
<gene>
    <name evidence="5" type="ORF">G3574_17715</name>
</gene>
<evidence type="ECO:0000256" key="3">
    <source>
        <dbReference type="SAM" id="SignalP"/>
    </source>
</evidence>
<reference evidence="5 6" key="1">
    <citation type="submission" date="2020-02" db="EMBL/GenBank/DDBJ databases">
        <authorList>
            <person name="Kim M.K."/>
        </authorList>
    </citation>
    <scope>NUCLEOTIDE SEQUENCE [LARGE SCALE GENOMIC DNA]</scope>
    <source>
        <strain evidence="5 6">17J57-3</strain>
    </source>
</reference>
<keyword evidence="3" id="KW-0732">Signal</keyword>
<organism evidence="5 6">
    <name type="scientific">Noviherbaspirillum galbum</name>
    <dbReference type="NCBI Taxonomy" id="2709383"/>
    <lineage>
        <taxon>Bacteria</taxon>
        <taxon>Pseudomonadati</taxon>
        <taxon>Pseudomonadota</taxon>
        <taxon>Betaproteobacteria</taxon>
        <taxon>Burkholderiales</taxon>
        <taxon>Oxalobacteraceae</taxon>
        <taxon>Noviherbaspirillum</taxon>
    </lineage>
</organism>
<proteinExistence type="predicted"/>
<evidence type="ECO:0000256" key="2">
    <source>
        <dbReference type="SAM" id="Phobius"/>
    </source>
</evidence>
<protein>
    <submittedName>
        <fullName evidence="5">Tim44 domain-containing protein</fullName>
    </submittedName>
</protein>
<dbReference type="Proteomes" id="UP000482155">
    <property type="component" value="Unassembled WGS sequence"/>
</dbReference>
<feature type="signal peptide" evidence="3">
    <location>
        <begin position="1"/>
        <end position="19"/>
    </location>
</feature>
<dbReference type="Gene3D" id="3.10.450.240">
    <property type="match status" value="1"/>
</dbReference>
<comment type="caution">
    <text evidence="5">The sequence shown here is derived from an EMBL/GenBank/DDBJ whole genome shotgun (WGS) entry which is preliminary data.</text>
</comment>
<sequence>MKKLLVTLMIAASAASMVAVDANAKRMGGGSSIGKQSQSVSRQPAAPMQQQAAPQPARQAAPAAAPQAPAAKPSMPWKSMLGGALLGLGLGALFSHLGLSGAMAGMLSSLLMIALLAAAGYFIFRMLRRKSGDSAGPRPAYAGAAGAATPEIGSRLEPALSSPAARQAEFAGGGAAANVAEAVPVVDVPAGFDVQGFLRHAKTYFIRLQAAWDKADINDLKEFTSPEMYAELKLQLQERGPSTNHTDVVSLDAELAAMEQIGDQYMASVRFSGMIREAENAPAEAFAEVWNLVKPASGQGGWVLAGIQQLS</sequence>
<dbReference type="InterPro" id="IPR007379">
    <property type="entry name" value="Tim44-like_dom"/>
</dbReference>
<feature type="transmembrane region" description="Helical" evidence="2">
    <location>
        <begin position="102"/>
        <end position="124"/>
    </location>
</feature>
<dbReference type="PANTHER" id="PTHR41542:SF1">
    <property type="entry name" value="BLL5807 PROTEIN"/>
    <property type="match status" value="1"/>
</dbReference>
<name>A0A6B3SWW6_9BURK</name>
<evidence type="ECO:0000313" key="5">
    <source>
        <dbReference type="EMBL" id="NEX62922.1"/>
    </source>
</evidence>
<dbReference type="Pfam" id="PF04280">
    <property type="entry name" value="Tim44"/>
    <property type="match status" value="1"/>
</dbReference>
<accession>A0A6B3SWW6</accession>
<feature type="chain" id="PRO_5025345700" evidence="3">
    <location>
        <begin position="20"/>
        <end position="311"/>
    </location>
</feature>
<dbReference type="InterPro" id="IPR032710">
    <property type="entry name" value="NTF2-like_dom_sf"/>
</dbReference>
<keyword evidence="2" id="KW-1133">Transmembrane helix</keyword>
<dbReference type="AlphaFoldDB" id="A0A6B3SWW6"/>
<evidence type="ECO:0000256" key="1">
    <source>
        <dbReference type="SAM" id="MobiDB-lite"/>
    </source>
</evidence>
<feature type="domain" description="Tim44-like" evidence="4">
    <location>
        <begin position="179"/>
        <end position="309"/>
    </location>
</feature>
<keyword evidence="2" id="KW-0812">Transmembrane</keyword>
<evidence type="ECO:0000313" key="6">
    <source>
        <dbReference type="Proteomes" id="UP000482155"/>
    </source>
</evidence>
<dbReference type="SMART" id="SM00978">
    <property type="entry name" value="Tim44"/>
    <property type="match status" value="1"/>
</dbReference>
<dbReference type="PANTHER" id="PTHR41542">
    <property type="entry name" value="BLL5807 PROTEIN"/>
    <property type="match status" value="1"/>
</dbReference>
<dbReference type="RefSeq" id="WP_163966092.1">
    <property type="nucleotide sequence ID" value="NZ_JAAIVB010000063.1"/>
</dbReference>
<feature type="region of interest" description="Disordered" evidence="1">
    <location>
        <begin position="29"/>
        <end position="72"/>
    </location>
</feature>
<feature type="compositionally biased region" description="Low complexity" evidence="1">
    <location>
        <begin position="33"/>
        <end position="71"/>
    </location>
</feature>
<keyword evidence="6" id="KW-1185">Reference proteome</keyword>
<keyword evidence="2" id="KW-0472">Membrane</keyword>
<dbReference type="EMBL" id="JAAIVB010000063">
    <property type="protein sequence ID" value="NEX62922.1"/>
    <property type="molecule type" value="Genomic_DNA"/>
</dbReference>